<evidence type="ECO:0000259" key="4">
    <source>
        <dbReference type="Pfam" id="PF00135"/>
    </source>
</evidence>
<organism evidence="5 6">
    <name type="scientific">Streptococcus himalayensis</name>
    <dbReference type="NCBI Taxonomy" id="1888195"/>
    <lineage>
        <taxon>Bacteria</taxon>
        <taxon>Bacillati</taxon>
        <taxon>Bacillota</taxon>
        <taxon>Bacilli</taxon>
        <taxon>Lactobacillales</taxon>
        <taxon>Streptococcaceae</taxon>
        <taxon>Streptococcus</taxon>
    </lineage>
</organism>
<comment type="caution">
    <text evidence="5">The sequence shown here is derived from an EMBL/GenBank/DDBJ whole genome shotgun (WGS) entry which is preliminary data.</text>
</comment>
<evidence type="ECO:0000256" key="2">
    <source>
        <dbReference type="ARBA" id="ARBA00022801"/>
    </source>
</evidence>
<evidence type="ECO:0000313" key="6">
    <source>
        <dbReference type="Proteomes" id="UP000660801"/>
    </source>
</evidence>
<dbReference type="RefSeq" id="WP_068990814.1">
    <property type="nucleotide sequence ID" value="NZ_BMJN01000018.1"/>
</dbReference>
<sequence length="556" mass="61697">MKKILLSLGMATLLLAACQSQQLMDKQAAEFDTSVTKTISTGPIKGSKDEKNDVLQWLGVPYAQAERWKEPKKVKAWKEELDTTSYGEQAIQANQGKVSGKEDALNLDIVRPNTPEKKLPVMVYIHGGNNQTGSAQEIKGNSFVTDINAVYVSVNYRLGPLGFNPLPAIASGKDEASSGNFTLLDIAAALDWVEENIETFGGDKENVTLAGFSAGGRDVMATLISPVFKGKYDKAISFSGGMTLADLSDSREIFAKALAPLVVEDQVKTSEDKAIEWLLTDQEDVRTYLYALSPERLAPLMGNAMIRMSVFPHLYKDGQVIPKEGFETKHFQDVPLMLVTGTNEFSLFTAFDPRFMKDFTGGNLFKDEEKAKEFYYVRNYGGNLYRLSNGVESARKMAANYTSDIYVGEISYGDDETVTPELAKGFGAFHGIFEPMLQEPSNYKDFIGENFQTQGAQQMSATFKQYLKQFLATGNPNGETLPKWNKWTAKNNVLSISASKETEDIREIVDEDTAQGILEKMKADQTLSDLVKEELNQTVLNGRWFSEVLDELEGHK</sequence>
<dbReference type="EMBL" id="BMJN01000018">
    <property type="protein sequence ID" value="GGE32175.1"/>
    <property type="molecule type" value="Genomic_DNA"/>
</dbReference>
<dbReference type="AlphaFoldDB" id="A0A917A7D3"/>
<dbReference type="PANTHER" id="PTHR11559">
    <property type="entry name" value="CARBOXYLESTERASE"/>
    <property type="match status" value="1"/>
</dbReference>
<name>A0A917A7D3_9STRE</name>
<reference evidence="5" key="2">
    <citation type="submission" date="2020-09" db="EMBL/GenBank/DDBJ databases">
        <authorList>
            <person name="Sun Q."/>
            <person name="Zhou Y."/>
        </authorList>
    </citation>
    <scope>NUCLEOTIDE SEQUENCE</scope>
    <source>
        <strain evidence="5">CGMCC 1.15533</strain>
    </source>
</reference>
<keyword evidence="2 3" id="KW-0378">Hydrolase</keyword>
<dbReference type="InterPro" id="IPR029058">
    <property type="entry name" value="AB_hydrolase_fold"/>
</dbReference>
<comment type="similarity">
    <text evidence="1 3">Belongs to the type-B carboxylesterase/lipase family.</text>
</comment>
<dbReference type="OrthoDB" id="9815425at2"/>
<dbReference type="EC" id="3.1.1.-" evidence="3"/>
<reference evidence="5" key="1">
    <citation type="journal article" date="2014" name="Int. J. Syst. Evol. Microbiol.">
        <title>Complete genome sequence of Corynebacterium casei LMG S-19264T (=DSM 44701T), isolated from a smear-ripened cheese.</title>
        <authorList>
            <consortium name="US DOE Joint Genome Institute (JGI-PGF)"/>
            <person name="Walter F."/>
            <person name="Albersmeier A."/>
            <person name="Kalinowski J."/>
            <person name="Ruckert C."/>
        </authorList>
    </citation>
    <scope>NUCLEOTIDE SEQUENCE</scope>
    <source>
        <strain evidence="5">CGMCC 1.15533</strain>
    </source>
</reference>
<evidence type="ECO:0000313" key="5">
    <source>
        <dbReference type="EMBL" id="GGE32175.1"/>
    </source>
</evidence>
<dbReference type="InterPro" id="IPR002018">
    <property type="entry name" value="CarbesteraseB"/>
</dbReference>
<dbReference type="InterPro" id="IPR019826">
    <property type="entry name" value="Carboxylesterase_B_AS"/>
</dbReference>
<protein>
    <recommendedName>
        <fullName evidence="3">Carboxylic ester hydrolase</fullName>
        <ecNumber evidence="3">3.1.1.-</ecNumber>
    </recommendedName>
</protein>
<accession>A0A917A7D3</accession>
<dbReference type="Gene3D" id="3.40.50.1820">
    <property type="entry name" value="alpha/beta hydrolase"/>
    <property type="match status" value="1"/>
</dbReference>
<keyword evidence="6" id="KW-1185">Reference proteome</keyword>
<proteinExistence type="inferred from homology"/>
<feature type="signal peptide" evidence="3">
    <location>
        <begin position="1"/>
        <end position="16"/>
    </location>
</feature>
<dbReference type="InterPro" id="IPR050309">
    <property type="entry name" value="Type-B_Carboxylest/Lipase"/>
</dbReference>
<feature type="chain" id="PRO_5039760806" description="Carboxylic ester hydrolase" evidence="3">
    <location>
        <begin position="17"/>
        <end position="556"/>
    </location>
</feature>
<dbReference type="Pfam" id="PF00135">
    <property type="entry name" value="COesterase"/>
    <property type="match status" value="1"/>
</dbReference>
<evidence type="ECO:0000256" key="1">
    <source>
        <dbReference type="ARBA" id="ARBA00005964"/>
    </source>
</evidence>
<feature type="domain" description="Carboxylesterase type B" evidence="4">
    <location>
        <begin position="38"/>
        <end position="385"/>
    </location>
</feature>
<dbReference type="PROSITE" id="PS51257">
    <property type="entry name" value="PROKAR_LIPOPROTEIN"/>
    <property type="match status" value="1"/>
</dbReference>
<dbReference type="GO" id="GO:0016787">
    <property type="term" value="F:hydrolase activity"/>
    <property type="evidence" value="ECO:0007669"/>
    <property type="project" value="UniProtKB-KW"/>
</dbReference>
<dbReference type="PROSITE" id="PS00122">
    <property type="entry name" value="CARBOXYLESTERASE_B_1"/>
    <property type="match status" value="1"/>
</dbReference>
<dbReference type="SUPFAM" id="SSF53474">
    <property type="entry name" value="alpha/beta-Hydrolases"/>
    <property type="match status" value="1"/>
</dbReference>
<gene>
    <name evidence="5" type="ORF">GCM10011510_11850</name>
</gene>
<dbReference type="Proteomes" id="UP000660801">
    <property type="component" value="Unassembled WGS sequence"/>
</dbReference>
<evidence type="ECO:0000256" key="3">
    <source>
        <dbReference type="RuleBase" id="RU361235"/>
    </source>
</evidence>
<keyword evidence="3" id="KW-0732">Signal</keyword>